<evidence type="ECO:0000256" key="6">
    <source>
        <dbReference type="ARBA" id="ARBA00022840"/>
    </source>
</evidence>
<dbReference type="NCBIfam" id="NF000756">
    <property type="entry name" value="PRK00047.1"/>
    <property type="match status" value="1"/>
</dbReference>
<dbReference type="GO" id="GO:0005524">
    <property type="term" value="F:ATP binding"/>
    <property type="evidence" value="ECO:0007669"/>
    <property type="project" value="UniProtKB-KW"/>
</dbReference>
<proteinExistence type="inferred from homology"/>
<keyword evidence="2 8" id="KW-0808">Transferase</keyword>
<dbReference type="InterPro" id="IPR043129">
    <property type="entry name" value="ATPase_NBD"/>
</dbReference>
<dbReference type="GO" id="GO:0006072">
    <property type="term" value="P:glycerol-3-phosphate metabolic process"/>
    <property type="evidence" value="ECO:0007669"/>
    <property type="project" value="InterPro"/>
</dbReference>
<dbReference type="InterPro" id="IPR018484">
    <property type="entry name" value="FGGY_N"/>
</dbReference>
<dbReference type="Gene3D" id="3.30.420.40">
    <property type="match status" value="2"/>
</dbReference>
<dbReference type="InterPro" id="IPR018485">
    <property type="entry name" value="FGGY_C"/>
</dbReference>
<dbReference type="SUPFAM" id="SSF53067">
    <property type="entry name" value="Actin-like ATPase domain"/>
    <property type="match status" value="2"/>
</dbReference>
<keyword evidence="4 8" id="KW-0418">Kinase</keyword>
<dbReference type="PIRSF" id="PIRSF000538">
    <property type="entry name" value="GlpK"/>
    <property type="match status" value="1"/>
</dbReference>
<dbReference type="GO" id="GO:0005829">
    <property type="term" value="C:cytosol"/>
    <property type="evidence" value="ECO:0007669"/>
    <property type="project" value="TreeGrafter"/>
</dbReference>
<dbReference type="Pfam" id="PF02782">
    <property type="entry name" value="FGGY_C"/>
    <property type="match status" value="1"/>
</dbReference>
<evidence type="ECO:0000256" key="4">
    <source>
        <dbReference type="ARBA" id="ARBA00022777"/>
    </source>
</evidence>
<evidence type="ECO:0000256" key="5">
    <source>
        <dbReference type="ARBA" id="ARBA00022798"/>
    </source>
</evidence>
<dbReference type="PROSITE" id="PS00445">
    <property type="entry name" value="FGGY_KINASES_2"/>
    <property type="match status" value="1"/>
</dbReference>
<dbReference type="GO" id="GO:0019563">
    <property type="term" value="P:glycerol catabolic process"/>
    <property type="evidence" value="ECO:0007669"/>
    <property type="project" value="TreeGrafter"/>
</dbReference>
<evidence type="ECO:0000259" key="10">
    <source>
        <dbReference type="Pfam" id="PF02782"/>
    </source>
</evidence>
<protein>
    <recommendedName>
        <fullName evidence="7">ATP:glycerol 3-phosphotransferase</fullName>
    </recommendedName>
</protein>
<dbReference type="NCBIfam" id="TIGR01311">
    <property type="entry name" value="glycerol_kin"/>
    <property type="match status" value="1"/>
</dbReference>
<keyword evidence="6" id="KW-0067">ATP-binding</keyword>
<accession>Q4PK11</accession>
<feature type="domain" description="Carbohydrate kinase FGGY C-terminal" evidence="10">
    <location>
        <begin position="250"/>
        <end position="435"/>
    </location>
</feature>
<dbReference type="PANTHER" id="PTHR10196:SF69">
    <property type="entry name" value="GLYCEROL KINASE"/>
    <property type="match status" value="1"/>
</dbReference>
<evidence type="ECO:0000256" key="8">
    <source>
        <dbReference type="RuleBase" id="RU003733"/>
    </source>
</evidence>
<reference evidence="11" key="1">
    <citation type="journal article" date="2005" name="PLoS Biol.">
        <title>New insights into metabolic properties of marine bacteria encoding proteorhodopsins.</title>
        <authorList>
            <person name="Sabehi G."/>
            <person name="Loy A."/>
            <person name="Jung K.H."/>
            <person name="Partha R."/>
            <person name="Spudich J.L."/>
            <person name="Isaacson T."/>
            <person name="Hirschberg J."/>
            <person name="Wagner M."/>
            <person name="Beja O."/>
        </authorList>
    </citation>
    <scope>NUCLEOTIDE SEQUENCE</scope>
</reference>
<keyword evidence="5" id="KW-0319">Glycerol metabolism</keyword>
<evidence type="ECO:0000313" key="11">
    <source>
        <dbReference type="EMBL" id="AAY82683.1"/>
    </source>
</evidence>
<dbReference type="Pfam" id="PF00370">
    <property type="entry name" value="FGGY_N"/>
    <property type="match status" value="1"/>
</dbReference>
<evidence type="ECO:0000256" key="1">
    <source>
        <dbReference type="ARBA" id="ARBA00009156"/>
    </source>
</evidence>
<evidence type="ECO:0000256" key="7">
    <source>
        <dbReference type="ARBA" id="ARBA00043149"/>
    </source>
</evidence>
<dbReference type="EMBL" id="DQ077554">
    <property type="protein sequence ID" value="AAY82683.1"/>
    <property type="molecule type" value="Genomic_DNA"/>
</dbReference>
<evidence type="ECO:0000256" key="2">
    <source>
        <dbReference type="ARBA" id="ARBA00022679"/>
    </source>
</evidence>
<name>Q4PK11_9BACT</name>
<sequence>MKYFLVIDQGTSSTRAILFDEKFVVVNVSQTEFKQFFPKDGWVEHDAHEIFDTVVGCIKDVMKKSGTTHKEIIAIGITNQRETCLLWDKKGNPLGKAIVWQDRRTAELCNKFKKEGLEKKINQITGLLPDPYFSGTKLSWLLEDTETPKDFFMGTIDTFLVWKLTEGRSYSVDATNASRTLLMDINNISWSEEMCNLLNIPVNRLPEIKNSADEYGETSLFGGKIKISGIAGDQQAALIGQGCFKAGEAKSTYGTGCFMMLNTGPDVKLSKSKLLSTVGYQIDGKVSYALEGSIFMAGASVQWLRDNLEFFPSAPEIEKLAKNSNKDSHVSFIPAFTGLGAPYWDPEARGAIFGLSRETTKNDISQALLEAIAFQTKDIFECMSSDGVDLKSLKIDGGMVENKYFNQILADVLNLKILLPDNKEATAKGAAFLASLGSNHTNSLSDLDEFVGSYEQFTPLESRDSKYQSWKNLVTKILA</sequence>
<organism evidence="11">
    <name type="scientific">uncultured bacterium MedeBAC49C08</name>
    <dbReference type="NCBI Taxonomy" id="332274"/>
    <lineage>
        <taxon>Bacteria</taxon>
        <taxon>environmental samples</taxon>
    </lineage>
</organism>
<dbReference type="InterPro" id="IPR018483">
    <property type="entry name" value="Carb_kinase_FGGY_CS"/>
</dbReference>
<keyword evidence="3" id="KW-0547">Nucleotide-binding</keyword>
<dbReference type="CDD" id="cd07786">
    <property type="entry name" value="FGGY_EcGK_like"/>
    <property type="match status" value="1"/>
</dbReference>
<dbReference type="AlphaFoldDB" id="Q4PK11"/>
<feature type="domain" description="Carbohydrate kinase FGGY N-terminal" evidence="9">
    <location>
        <begin position="3"/>
        <end position="240"/>
    </location>
</feature>
<dbReference type="PANTHER" id="PTHR10196">
    <property type="entry name" value="SUGAR KINASE"/>
    <property type="match status" value="1"/>
</dbReference>
<dbReference type="InterPro" id="IPR005999">
    <property type="entry name" value="Glycerol_kin"/>
</dbReference>
<dbReference type="InterPro" id="IPR000577">
    <property type="entry name" value="Carb_kinase_FGGY"/>
</dbReference>
<evidence type="ECO:0000259" key="9">
    <source>
        <dbReference type="Pfam" id="PF00370"/>
    </source>
</evidence>
<comment type="similarity">
    <text evidence="1 8">Belongs to the FGGY kinase family.</text>
</comment>
<evidence type="ECO:0000256" key="3">
    <source>
        <dbReference type="ARBA" id="ARBA00022741"/>
    </source>
</evidence>
<dbReference type="FunFam" id="3.30.420.40:FF:000008">
    <property type="entry name" value="Glycerol kinase"/>
    <property type="match status" value="1"/>
</dbReference>
<dbReference type="GO" id="GO:0004370">
    <property type="term" value="F:glycerol kinase activity"/>
    <property type="evidence" value="ECO:0007669"/>
    <property type="project" value="InterPro"/>
</dbReference>